<comment type="caution">
    <text evidence="1">The sequence shown here is derived from an EMBL/GenBank/DDBJ whole genome shotgun (WGS) entry which is preliminary data.</text>
</comment>
<reference evidence="1" key="1">
    <citation type="submission" date="2022-07" db="EMBL/GenBank/DDBJ databases">
        <title>Genome Sequence of Phlebia brevispora.</title>
        <authorList>
            <person name="Buettner E."/>
        </authorList>
    </citation>
    <scope>NUCLEOTIDE SEQUENCE</scope>
    <source>
        <strain evidence="1">MPL23</strain>
    </source>
</reference>
<gene>
    <name evidence="1" type="ORF">NM688_g473</name>
</gene>
<dbReference type="Proteomes" id="UP001148662">
    <property type="component" value="Unassembled WGS sequence"/>
</dbReference>
<organism evidence="1 2">
    <name type="scientific">Phlebia brevispora</name>
    <dbReference type="NCBI Taxonomy" id="194682"/>
    <lineage>
        <taxon>Eukaryota</taxon>
        <taxon>Fungi</taxon>
        <taxon>Dikarya</taxon>
        <taxon>Basidiomycota</taxon>
        <taxon>Agaricomycotina</taxon>
        <taxon>Agaricomycetes</taxon>
        <taxon>Polyporales</taxon>
        <taxon>Meruliaceae</taxon>
        <taxon>Phlebia</taxon>
    </lineage>
</organism>
<keyword evidence="2" id="KW-1185">Reference proteome</keyword>
<sequence>MDSPPERDELGLCRPELFLTHRNGTQFRCKVCPNMPFMSLSRARRHEDTDMHVQAVRTLDSWGDADDSWSESDDQEAFGVPPRSCAASSDLVVHQSSTEDLWLDHILDEQTDGPNLGIHGPTLPGDTEDQIYDDFGGALEASRHYGESDEELDPIQAMEEDIEWERDLKSDGPIETSSDAPLMSEGDLLKLPSSDDKPIGEDWWPWNDKKEALLDILGAFPRSMFSETELEVTRWFAENLGITNLPSVKQVKDHRERILAVAGAAPKVIRSELGNLYAHNSIKVLLEHEFANPLVRRSLQTYPEDTEPRLKEAAQAERWRCEVDSSLSAPMVRDHNGKDYFVDEPCLVELSEDRDPCYVATAVVPVRWFRRSGELWAKAHRLLPDVDPDGFVVDGRQGSCIDIPLSAFFLNVLDLEDSDTQRRYHLPPARIISINASDDARIPVRAWPCPPRNPWREKAKGKRVLSVPIWLYCDDTSGNTSKKWNKHNSILFTLAGLPQDLVHMLYNIHFIATSNIASPLEMMEYVRAVLTELRQEGLEVWDSHFREHVLLIVWALAFEGDNPMASEIANHVGMSGTMFCRICHGKGLDASRRREGDAGLTAWLNDFLTIGSLRNREETVEVLKTQLAKALGGAPSAVGEISTATGIKDKYFAHFIARLQDAATKFRESKKGAMQQEENVQEALANMRAMFPENIFSPTLGIPDFDAHTDSPVEILHVVLLGVVKYWWRDAVSRLNSSQKDELKTRLSSLDVSGLNTARLRGTTLVQYAGSLVGRDFRIILQVAPSVLHGLIPQVHYQAWLALCRLAPQLFQPEIDDLETYLTDLEDAILQFLAATALWNIQWFNKIKFHLFLHLPYHIRRFGPAILYATESFESYNFVIRLRSIHSSKHAPSIDIANAFSHVHAVRHLVSGGYVNRDPDGSPVSRRQAGASVLDLIKDNRFRSFMSMSGLDAASDSGCYAPLYHRAHCEWQDTLASKSSKMIIEVPAHAQILVCRSLVLQNGDILQPQSYTIYHCRSTNSPLVGRVEEILVEYTRNRLLGVLLSQCEIDQTLREPYNLPQCRIQVDLNGQAKHILVPFEDLLCVVNTFHNCVDNHCETTSTAAVIQERIQTGQFENEITHQNNPMDRLLNTAQLRSAQHIRRFATAYRYPGLSLPNAIEQAIANKHTLDVEAEQAKQAQTAKKEARAASKAKRAATRRQPQEGMSRAPQTAETSSSRVVPRKRKRLDPTVE</sequence>
<protein>
    <submittedName>
        <fullName evidence="1">Uncharacterized protein</fullName>
    </submittedName>
</protein>
<accession>A0ACC1TEG4</accession>
<evidence type="ECO:0000313" key="2">
    <source>
        <dbReference type="Proteomes" id="UP001148662"/>
    </source>
</evidence>
<dbReference type="EMBL" id="JANHOG010000039">
    <property type="protein sequence ID" value="KAJ3559218.1"/>
    <property type="molecule type" value="Genomic_DNA"/>
</dbReference>
<name>A0ACC1TEG4_9APHY</name>
<evidence type="ECO:0000313" key="1">
    <source>
        <dbReference type="EMBL" id="KAJ3559218.1"/>
    </source>
</evidence>
<proteinExistence type="predicted"/>